<feature type="compositionally biased region" description="Gly residues" evidence="4">
    <location>
        <begin position="859"/>
        <end position="871"/>
    </location>
</feature>
<feature type="region of interest" description="Disordered" evidence="4">
    <location>
        <begin position="268"/>
        <end position="287"/>
    </location>
</feature>
<evidence type="ECO:0000313" key="6">
    <source>
        <dbReference type="Proteomes" id="UP000078550"/>
    </source>
</evidence>
<comment type="subcellular location">
    <subcellularLocation>
        <location evidence="1">Nucleus</location>
    </subcellularLocation>
</comment>
<keyword evidence="3" id="KW-0539">Nucleus</keyword>
<dbReference type="Proteomes" id="UP000078550">
    <property type="component" value="Unassembled WGS sequence"/>
</dbReference>
<feature type="region of interest" description="Disordered" evidence="4">
    <location>
        <begin position="852"/>
        <end position="940"/>
    </location>
</feature>
<dbReference type="PANTHER" id="PTHR12687:SF4">
    <property type="entry name" value="NUCLEOLAR COMPLEX PROTEIN 2 HOMOLOG"/>
    <property type="match status" value="1"/>
</dbReference>
<dbReference type="GO" id="GO:0042273">
    <property type="term" value="P:ribosomal large subunit biogenesis"/>
    <property type="evidence" value="ECO:0007669"/>
    <property type="project" value="TreeGrafter"/>
</dbReference>
<gene>
    <name evidence="5" type="ORF">POVWA2_040530</name>
</gene>
<evidence type="ECO:0000313" key="5">
    <source>
        <dbReference type="EMBL" id="SBT40839.1"/>
    </source>
</evidence>
<sequence length="940" mass="108737">MLSDHSTEAFSPCVGEIEAFAIYRGLNEDIYIYIYIYAPHKGNNDIGIPCVRLSPSLPPACIDTFRGNKGGDLSKMGKNASGGLSKMGKNASGGLSKMGKNASGGLSKMGKNASIGLSKKDKVGKKLCKQKKLRGKKKKEKSFEKENKFTKKGKKQQKGNITENDYDDDYSGGEEMDDLLNLENFCKENNLGNISSDDDAVKHSDESTIYKNEDNEGEGKVIDIEFVENCLNSICKKARLNKVVKLLSIFSDALSLFTTDDVDDELPKIADSEEGNKGKKKKRTKNKKKKKKYIMNLDTSLFAIFNVLHNLDTIFYNCTNDGELSVSVCSIDSIRSKEMFSKESCNSKFLNNPSDSIYDLENIHNYKHIQLYKSLIKYFFHNVEAQIRKINNTDICSGIIRILKRKENLRWIISFNYGKIFLKRMSKFFIISKKNDVYFFLYILIQNMFQLLNEKKRIIFSNLSKVKREEEHEQIKKTYSMEKLIFEIYQNLFQTYLFHYGDIYNKYIIENCNHMHFKENCLIELFAYLSHDVAYTIAFRYIQLIIHKIREEFKIMYEEKKKNKNNENCNNKGKQQRKRERENKRENKGIRGNNNNAFDLKKFQLHSSYMMLLIKFLIRIIKQCNNLDVLTYGLTMLIIGILKTKINFMRYIPFNLQLINFLIRIMEDKKKFIPLFCYISSILNGLKSYKLVRHVSKKQAIRMTIENFDINTSLEIDEKLISDFSIAHQIYDKIYVILFDYIGLMANHISFPEFFFAIETYFKKYCLECGMHLFKSQIKDLIMHSKSTIDIILNKRKSINIYSVKDCINHFENEELPLFTKRLLVMEKYENKYLTNMKARLSGLQNIKKGGNAYSGDSGDSGGSGGSGDSGDGSDSGNSREKGKMRKNKKVKKRKQGNQRISEQHSSTKKAKTGKEGAKVESEEDKLEVFSMSSEEDEME</sequence>
<feature type="compositionally biased region" description="Basic residues" evidence="4">
    <location>
        <begin position="128"/>
        <end position="140"/>
    </location>
</feature>
<evidence type="ECO:0000256" key="4">
    <source>
        <dbReference type="SAM" id="MobiDB-lite"/>
    </source>
</evidence>
<feature type="region of interest" description="Disordered" evidence="4">
    <location>
        <begin position="564"/>
        <end position="592"/>
    </location>
</feature>
<dbReference type="GO" id="GO:0005654">
    <property type="term" value="C:nucleoplasm"/>
    <property type="evidence" value="ECO:0007669"/>
    <property type="project" value="TreeGrafter"/>
</dbReference>
<dbReference type="EMBL" id="FLRE01000155">
    <property type="protein sequence ID" value="SBT40839.1"/>
    <property type="molecule type" value="Genomic_DNA"/>
</dbReference>
<protein>
    <submittedName>
        <fullName evidence="5">Nucleolar complex protein 2, putative</fullName>
    </submittedName>
</protein>
<feature type="region of interest" description="Disordered" evidence="4">
    <location>
        <begin position="72"/>
        <end position="93"/>
    </location>
</feature>
<dbReference type="GO" id="GO:0030690">
    <property type="term" value="C:Noc1p-Noc2p complex"/>
    <property type="evidence" value="ECO:0007669"/>
    <property type="project" value="TreeGrafter"/>
</dbReference>
<reference evidence="6" key="1">
    <citation type="submission" date="2016-05" db="EMBL/GenBank/DDBJ databases">
        <authorList>
            <person name="Naeem Raeece"/>
        </authorList>
    </citation>
    <scope>NUCLEOTIDE SEQUENCE [LARGE SCALE GENOMIC DNA]</scope>
</reference>
<dbReference type="InterPro" id="IPR005343">
    <property type="entry name" value="Noc2"/>
</dbReference>
<dbReference type="Pfam" id="PF03715">
    <property type="entry name" value="Noc2"/>
    <property type="match status" value="1"/>
</dbReference>
<name>A0A1A8ZAE3_PLAOA</name>
<evidence type="ECO:0000256" key="2">
    <source>
        <dbReference type="ARBA" id="ARBA00005907"/>
    </source>
</evidence>
<feature type="compositionally biased region" description="Basic residues" evidence="4">
    <location>
        <begin position="278"/>
        <end position="287"/>
    </location>
</feature>
<dbReference type="AlphaFoldDB" id="A0A1A8ZAE3"/>
<organism evidence="5 6">
    <name type="scientific">Plasmodium ovale wallikeri</name>
    <dbReference type="NCBI Taxonomy" id="864142"/>
    <lineage>
        <taxon>Eukaryota</taxon>
        <taxon>Sar</taxon>
        <taxon>Alveolata</taxon>
        <taxon>Apicomplexa</taxon>
        <taxon>Aconoidasida</taxon>
        <taxon>Haemosporida</taxon>
        <taxon>Plasmodiidae</taxon>
        <taxon>Plasmodium</taxon>
        <taxon>Plasmodium (Plasmodium)</taxon>
    </lineage>
</organism>
<proteinExistence type="inferred from homology"/>
<dbReference type="GO" id="GO:0030691">
    <property type="term" value="C:Noc2p-Noc3p complex"/>
    <property type="evidence" value="ECO:0007669"/>
    <property type="project" value="TreeGrafter"/>
</dbReference>
<accession>A0A1A8ZAE3</accession>
<feature type="compositionally biased region" description="Basic and acidic residues" evidence="4">
    <location>
        <begin position="579"/>
        <end position="589"/>
    </location>
</feature>
<feature type="compositionally biased region" description="Basic and acidic residues" evidence="4">
    <location>
        <begin position="268"/>
        <end position="277"/>
    </location>
</feature>
<dbReference type="PANTHER" id="PTHR12687">
    <property type="entry name" value="NUCLEOLAR COMPLEX 2 AND RAD4-RELATED"/>
    <property type="match status" value="1"/>
</dbReference>
<evidence type="ECO:0000256" key="1">
    <source>
        <dbReference type="ARBA" id="ARBA00004123"/>
    </source>
</evidence>
<dbReference type="GO" id="GO:0005730">
    <property type="term" value="C:nucleolus"/>
    <property type="evidence" value="ECO:0007669"/>
    <property type="project" value="TreeGrafter"/>
</dbReference>
<evidence type="ECO:0000256" key="3">
    <source>
        <dbReference type="ARBA" id="ARBA00023242"/>
    </source>
</evidence>
<feature type="compositionally biased region" description="Basic residues" evidence="4">
    <location>
        <begin position="883"/>
        <end position="897"/>
    </location>
</feature>
<comment type="similarity">
    <text evidence="2">Belongs to the NOC2 family.</text>
</comment>
<feature type="region of interest" description="Disordered" evidence="4">
    <location>
        <begin position="128"/>
        <end position="170"/>
    </location>
</feature>